<name>A0ABS5Y1P5_9CYAN</name>
<reference evidence="1 2" key="1">
    <citation type="journal article" date="2021" name="Mar. Drugs">
        <title>Genome Reduction and Secondary Metabolism of the Marine Sponge-Associated Cyanobacterium Leptothoe.</title>
        <authorList>
            <person name="Konstantinou D."/>
            <person name="Popin R.V."/>
            <person name="Fewer D.P."/>
            <person name="Sivonen K."/>
            <person name="Gkelis S."/>
        </authorList>
    </citation>
    <scope>NUCLEOTIDE SEQUENCE [LARGE SCALE GENOMIC DNA]</scope>
    <source>
        <strain evidence="1 2">TAU-MAC 1615</strain>
    </source>
</reference>
<protein>
    <submittedName>
        <fullName evidence="1">Uncharacterized protein</fullName>
    </submittedName>
</protein>
<proteinExistence type="predicted"/>
<sequence>MISLNLSKAQALVLFDFLTRFSKRDRLAIECGAERRVLWDMLADLERVLVEPLGADYGQRLQEAREQVGGEE</sequence>
<dbReference type="RefSeq" id="WP_215617618.1">
    <property type="nucleotide sequence ID" value="NZ_JADOER010000004.1"/>
</dbReference>
<dbReference type="Proteomes" id="UP001196661">
    <property type="component" value="Unassembled WGS sequence"/>
</dbReference>
<keyword evidence="2" id="KW-1185">Reference proteome</keyword>
<organism evidence="1 2">
    <name type="scientific">Leptothoe kymatousa TAU-MAC 1615</name>
    <dbReference type="NCBI Taxonomy" id="2364775"/>
    <lineage>
        <taxon>Bacteria</taxon>
        <taxon>Bacillati</taxon>
        <taxon>Cyanobacteriota</taxon>
        <taxon>Cyanophyceae</taxon>
        <taxon>Nodosilineales</taxon>
        <taxon>Cymatolegaceae</taxon>
        <taxon>Leptothoe</taxon>
        <taxon>Leptothoe kymatousa</taxon>
    </lineage>
</organism>
<evidence type="ECO:0000313" key="2">
    <source>
        <dbReference type="Proteomes" id="UP001196661"/>
    </source>
</evidence>
<gene>
    <name evidence="1" type="ORF">IXB28_05990</name>
</gene>
<evidence type="ECO:0000313" key="1">
    <source>
        <dbReference type="EMBL" id="MBT9311749.1"/>
    </source>
</evidence>
<comment type="caution">
    <text evidence="1">The sequence shown here is derived from an EMBL/GenBank/DDBJ whole genome shotgun (WGS) entry which is preliminary data.</text>
</comment>
<accession>A0ABS5Y1P5</accession>
<dbReference type="EMBL" id="JADOER010000004">
    <property type="protein sequence ID" value="MBT9311749.1"/>
    <property type="molecule type" value="Genomic_DNA"/>
</dbReference>